<reference evidence="1 2" key="1">
    <citation type="submission" date="2018-08" db="EMBL/GenBank/DDBJ databases">
        <title>A genome reference for cultivated species of the human gut microbiota.</title>
        <authorList>
            <person name="Zou Y."/>
            <person name="Xue W."/>
            <person name="Luo G."/>
        </authorList>
    </citation>
    <scope>NUCLEOTIDE SEQUENCE [LARGE SCALE GENOMIC DNA]</scope>
    <source>
        <strain evidence="1 2">TF10-34</strain>
    </source>
</reference>
<gene>
    <name evidence="1" type="ORF">DXD03_14905</name>
</gene>
<proteinExistence type="predicted"/>
<dbReference type="RefSeq" id="WP_117684224.1">
    <property type="nucleotide sequence ID" value="NZ_JADNHC010000013.1"/>
</dbReference>
<organism evidence="1 2">
    <name type="scientific">Bacteroides xylanisolvens</name>
    <dbReference type="NCBI Taxonomy" id="371601"/>
    <lineage>
        <taxon>Bacteria</taxon>
        <taxon>Pseudomonadati</taxon>
        <taxon>Bacteroidota</taxon>
        <taxon>Bacteroidia</taxon>
        <taxon>Bacteroidales</taxon>
        <taxon>Bacteroidaceae</taxon>
        <taxon>Bacteroides</taxon>
    </lineage>
</organism>
<sequence length="162" mass="18899">MGVDISALKVKKYLGKEYTEEIEKKYEGVRRIFSMNFLPIHHLTKFEEGVYNTEYLDSPDFSMSYGTYNRFREQVCLMVHGVMPSAIWGNINKWVGKPFVEFINFADNEGSFDYSIAEKLYKDFSDFKEKAKLAIPDWYNSYCAYMGILKAVADNKGVIYYS</sequence>
<comment type="caution">
    <text evidence="1">The sequence shown here is derived from an EMBL/GenBank/DDBJ whole genome shotgun (WGS) entry which is preliminary data.</text>
</comment>
<dbReference type="Proteomes" id="UP000261210">
    <property type="component" value="Unassembled WGS sequence"/>
</dbReference>
<dbReference type="AlphaFoldDB" id="A0A3E4NCW4"/>
<protein>
    <submittedName>
        <fullName evidence="1">Uncharacterized protein</fullName>
    </submittedName>
</protein>
<dbReference type="EMBL" id="QSQU01000021">
    <property type="protein sequence ID" value="RGK60608.1"/>
    <property type="molecule type" value="Genomic_DNA"/>
</dbReference>
<accession>A0A3E4NCW4</accession>
<name>A0A3E4NCW4_9BACE</name>
<evidence type="ECO:0000313" key="2">
    <source>
        <dbReference type="Proteomes" id="UP000261210"/>
    </source>
</evidence>
<evidence type="ECO:0000313" key="1">
    <source>
        <dbReference type="EMBL" id="RGK60608.1"/>
    </source>
</evidence>